<name>A0A4Q9M3U0_9APHY</name>
<accession>A0A4Q9M3U0</accession>
<sequence length="163" mass="18170">MSESATGRGLWEKPLNPPKTPDTDGGLHRQKLFDPQSKQQDASSHPHHAPHHTCLQCEQKQPGRQPSLPMTGMRVSPPEFEQAPPRREHVNQCDVAASQGYYNALQKLGAGEELSVTMAVATVKKASMAAEDKVYEDYNGRRGRSSREWKALSWKSEHGFPQV</sequence>
<evidence type="ECO:0000313" key="2">
    <source>
        <dbReference type="EMBL" id="TBU21530.1"/>
    </source>
</evidence>
<feature type="region of interest" description="Disordered" evidence="1">
    <location>
        <begin position="1"/>
        <end position="90"/>
    </location>
</feature>
<dbReference type="EMBL" id="ML143598">
    <property type="protein sequence ID" value="TBU21530.1"/>
    <property type="molecule type" value="Genomic_DNA"/>
</dbReference>
<dbReference type="Proteomes" id="UP000292957">
    <property type="component" value="Unassembled WGS sequence"/>
</dbReference>
<dbReference type="AlphaFoldDB" id="A0A4Q9M3U0"/>
<protein>
    <submittedName>
        <fullName evidence="2">Uncharacterized protein</fullName>
    </submittedName>
</protein>
<proteinExistence type="predicted"/>
<evidence type="ECO:0000256" key="1">
    <source>
        <dbReference type="SAM" id="MobiDB-lite"/>
    </source>
</evidence>
<reference evidence="2" key="1">
    <citation type="submission" date="2019-01" db="EMBL/GenBank/DDBJ databases">
        <title>Draft genome sequences of three monokaryotic isolates of the white-rot basidiomycete fungus Dichomitus squalens.</title>
        <authorList>
            <consortium name="DOE Joint Genome Institute"/>
            <person name="Lopez S.C."/>
            <person name="Andreopoulos B."/>
            <person name="Pangilinan J."/>
            <person name="Lipzen A."/>
            <person name="Riley R."/>
            <person name="Ahrendt S."/>
            <person name="Ng V."/>
            <person name="Barry K."/>
            <person name="Daum C."/>
            <person name="Grigoriev I.V."/>
            <person name="Hilden K.S."/>
            <person name="Makela M.R."/>
            <person name="de Vries R.P."/>
        </authorList>
    </citation>
    <scope>NUCLEOTIDE SEQUENCE [LARGE SCALE GENOMIC DNA]</scope>
    <source>
        <strain evidence="2">OM18370.1</strain>
    </source>
</reference>
<organism evidence="2">
    <name type="scientific">Dichomitus squalens</name>
    <dbReference type="NCBI Taxonomy" id="114155"/>
    <lineage>
        <taxon>Eukaryota</taxon>
        <taxon>Fungi</taxon>
        <taxon>Dikarya</taxon>
        <taxon>Basidiomycota</taxon>
        <taxon>Agaricomycotina</taxon>
        <taxon>Agaricomycetes</taxon>
        <taxon>Polyporales</taxon>
        <taxon>Polyporaceae</taxon>
        <taxon>Dichomitus</taxon>
    </lineage>
</organism>
<feature type="region of interest" description="Disordered" evidence="1">
    <location>
        <begin position="140"/>
        <end position="163"/>
    </location>
</feature>
<gene>
    <name evidence="2" type="ORF">BD311DRAFT_678121</name>
</gene>